<accession>A0ABP2CN09</accession>
<sequence>MMRYLLQLLLIPTLLFAAVPHNAVAADWRVEGKGELTYPSGRKEAINFGFSYTKHFDTHIFKAGQSQIRTDSVPPNYILNVIINDEGLIYVAEFANGFFTSFDLSIGSHQVSVYTRGEFEPDKPYRHIVIEIDDRSYLIDTTHPNLRFEFDQNGISDINGSGLIKDLRLR</sequence>
<keyword evidence="1" id="KW-0732">Signal</keyword>
<dbReference type="RefSeq" id="WP_006956695.1">
    <property type="nucleotide sequence ID" value="NZ_CH672408.1"/>
</dbReference>
<keyword evidence="3" id="KW-1185">Reference proteome</keyword>
<organism evidence="2 3">
    <name type="scientific">Idiomarina baltica OS145</name>
    <dbReference type="NCBI Taxonomy" id="314276"/>
    <lineage>
        <taxon>Bacteria</taxon>
        <taxon>Pseudomonadati</taxon>
        <taxon>Pseudomonadota</taxon>
        <taxon>Gammaproteobacteria</taxon>
        <taxon>Alteromonadales</taxon>
        <taxon>Idiomarinaceae</taxon>
        <taxon>Idiomarina</taxon>
    </lineage>
</organism>
<feature type="non-terminal residue" evidence="2">
    <location>
        <position position="170"/>
    </location>
</feature>
<proteinExistence type="predicted"/>
<evidence type="ECO:0000313" key="3">
    <source>
        <dbReference type="Proteomes" id="UP000016543"/>
    </source>
</evidence>
<evidence type="ECO:0000313" key="2">
    <source>
        <dbReference type="EMBL" id="EAQ31019.1"/>
    </source>
</evidence>
<comment type="caution">
    <text evidence="2">The sequence shown here is derived from an EMBL/GenBank/DDBJ whole genome shotgun (WGS) entry which is preliminary data.</text>
</comment>
<gene>
    <name evidence="2" type="ORF">OS145_10778</name>
</gene>
<reference evidence="2 3" key="1">
    <citation type="submission" date="2006-01" db="EMBL/GenBank/DDBJ databases">
        <authorList>
            <person name="Brettar I."/>
            <person name="Hofle M."/>
            <person name="Ferriera S."/>
            <person name="Johnson J."/>
            <person name="Kravitz S."/>
            <person name="Halpern A."/>
            <person name="Remington K."/>
            <person name="Beeson K."/>
            <person name="Tran B."/>
            <person name="Rogers Y.-H."/>
            <person name="Friedman R."/>
            <person name="Venter J.C."/>
        </authorList>
    </citation>
    <scope>NUCLEOTIDE SEQUENCE [LARGE SCALE GENOMIC DNA]</scope>
    <source>
        <strain evidence="2 3">OS145</strain>
    </source>
</reference>
<dbReference type="EMBL" id="AAMX01000028">
    <property type="protein sequence ID" value="EAQ31019.1"/>
    <property type="molecule type" value="Genomic_DNA"/>
</dbReference>
<dbReference type="Proteomes" id="UP000016543">
    <property type="component" value="Unassembled WGS sequence"/>
</dbReference>
<evidence type="ECO:0000256" key="1">
    <source>
        <dbReference type="SAM" id="SignalP"/>
    </source>
</evidence>
<feature type="signal peptide" evidence="1">
    <location>
        <begin position="1"/>
        <end position="25"/>
    </location>
</feature>
<feature type="chain" id="PRO_5046689850" evidence="1">
    <location>
        <begin position="26"/>
        <end position="170"/>
    </location>
</feature>
<name>A0ABP2CN09_9GAMM</name>
<protein>
    <submittedName>
        <fullName evidence="2">Predicted secreted protein</fullName>
    </submittedName>
</protein>